<evidence type="ECO:0000313" key="1">
    <source>
        <dbReference type="EMBL" id="KAJ7199137.1"/>
    </source>
</evidence>
<evidence type="ECO:0000313" key="2">
    <source>
        <dbReference type="Proteomes" id="UP001219525"/>
    </source>
</evidence>
<accession>A0AAD6Y3A9</accession>
<comment type="caution">
    <text evidence="1">The sequence shown here is derived from an EMBL/GenBank/DDBJ whole genome shotgun (WGS) entry which is preliminary data.</text>
</comment>
<name>A0AAD6Y3A9_9AGAR</name>
<proteinExistence type="predicted"/>
<organism evidence="1 2">
    <name type="scientific">Mycena pura</name>
    <dbReference type="NCBI Taxonomy" id="153505"/>
    <lineage>
        <taxon>Eukaryota</taxon>
        <taxon>Fungi</taxon>
        <taxon>Dikarya</taxon>
        <taxon>Basidiomycota</taxon>
        <taxon>Agaricomycotina</taxon>
        <taxon>Agaricomycetes</taxon>
        <taxon>Agaricomycetidae</taxon>
        <taxon>Agaricales</taxon>
        <taxon>Marasmiineae</taxon>
        <taxon>Mycenaceae</taxon>
        <taxon>Mycena</taxon>
    </lineage>
</organism>
<protein>
    <submittedName>
        <fullName evidence="1">Uncharacterized protein</fullName>
    </submittedName>
</protein>
<dbReference type="AlphaFoldDB" id="A0AAD6Y3A9"/>
<keyword evidence="2" id="KW-1185">Reference proteome</keyword>
<dbReference type="Proteomes" id="UP001219525">
    <property type="component" value="Unassembled WGS sequence"/>
</dbReference>
<reference evidence="1" key="1">
    <citation type="submission" date="2023-03" db="EMBL/GenBank/DDBJ databases">
        <title>Massive genome expansion in bonnet fungi (Mycena s.s.) driven by repeated elements and novel gene families across ecological guilds.</title>
        <authorList>
            <consortium name="Lawrence Berkeley National Laboratory"/>
            <person name="Harder C.B."/>
            <person name="Miyauchi S."/>
            <person name="Viragh M."/>
            <person name="Kuo A."/>
            <person name="Thoen E."/>
            <person name="Andreopoulos B."/>
            <person name="Lu D."/>
            <person name="Skrede I."/>
            <person name="Drula E."/>
            <person name="Henrissat B."/>
            <person name="Morin E."/>
            <person name="Kohler A."/>
            <person name="Barry K."/>
            <person name="LaButti K."/>
            <person name="Morin E."/>
            <person name="Salamov A."/>
            <person name="Lipzen A."/>
            <person name="Mereny Z."/>
            <person name="Hegedus B."/>
            <person name="Baldrian P."/>
            <person name="Stursova M."/>
            <person name="Weitz H."/>
            <person name="Taylor A."/>
            <person name="Grigoriev I.V."/>
            <person name="Nagy L.G."/>
            <person name="Martin F."/>
            <person name="Kauserud H."/>
        </authorList>
    </citation>
    <scope>NUCLEOTIDE SEQUENCE</scope>
    <source>
        <strain evidence="1">9144</strain>
    </source>
</reference>
<sequence>MHAEARHAAREARVLLKPTLENAATCYLLDALAQGDGDAARPWAVTHLAHVSVLALARWQAAWVRARAWLGTLAGGAAALVMALYRELEHHQREGNIARAAPGAHGQHAHACTDADAIDTSLDTPITTTNTFSNEFSLSTEPE</sequence>
<gene>
    <name evidence="1" type="ORF">GGX14DRAFT_572902</name>
</gene>
<dbReference type="EMBL" id="JARJCW010000069">
    <property type="protein sequence ID" value="KAJ7199137.1"/>
    <property type="molecule type" value="Genomic_DNA"/>
</dbReference>